<feature type="binding site" evidence="4">
    <location>
        <position position="518"/>
    </location>
    <ligand>
        <name>Ca(2+)</name>
        <dbReference type="ChEBI" id="CHEBI:29108"/>
    </ligand>
</feature>
<dbReference type="Gene3D" id="2.60.40.10">
    <property type="entry name" value="Immunoglobulins"/>
    <property type="match status" value="4"/>
</dbReference>
<sequence>MAAGLPVCKTVQTDCVVLAPTLERTMTISSYLQPKTFSASTITLATITAIGLAGCGGSSTPTAQQSNNTAAAGIATATTSFTVQVPAETTVPAEAQALTATPTFHVAPVLLNEPSDADKLRPGASASMPAHTQSISAALQGVSTRGLTVSQIARKEFVQNGSASAARFQPAAGISAAVTTYTPAQVRAAYNLPALPASFTGLTAAQLAQFGAGQTIYIVDAYHNPNAAAELAAFNTKFGLPGCTTKQYTVGTALPLPAPAANACEFGIVYNTAAGGITNTAPAYNSGWATEISLDVQWAHAIAPLARIVLIEAPDASINSLVGGVNLANAMGPGAVSMSFGANEGTWTSSVDSAFANTKMTYLAATGDNGVSVSWPSVSTKVLAVGGTSLTYSGTGTRSEVAWSGTGGGISAYVATPSYQTSAVPGMGTPVRRTVADVSMNANPNTGQYVAVINPGSTTVNWISAGGTSMSTPQWAGIVAMANAVRAASGKAVIGQAHSTLNQTISTNATNYAKGFLDVTSGTHGTCGTCSAKTGFDQLTGLGTPNVTNLVTLLNDGGTVAAPIVNGAAISGTTGTPLTFTASVSAVNPVTYSLTGAPAGMTITTAGVVSWSTPVAGTYSVTVKATDTKTGLTGQGVYTVTVKAPPPPTVTAATVTGMAGKALSYTVAYTAPNPVTFTLSGAPSGMSISSTGVISWTSPVLGTYNVTVTAKDSKTGFTASAVVSVKISAVPAPVVTGKTVSTLVGATVSETVAVTAYNPVNYKLTGAPSGMTISTTGVISWKPAAAGTYTVTVTATDSKTGLSSSANVVFNVTANGITINAPAITGSVGKALSGSISITDPGVAWVSVSISGVPLGMSFSMTGLTIKSYWGYPVAGTYSLKITVTDSAGKTATATQTITIK</sequence>
<feature type="active site" description="Charge relay system" evidence="4">
    <location>
        <position position="291"/>
    </location>
</feature>
<dbReference type="Proteomes" id="UP000653343">
    <property type="component" value="Unassembled WGS sequence"/>
</dbReference>
<evidence type="ECO:0000256" key="1">
    <source>
        <dbReference type="ARBA" id="ARBA00022670"/>
    </source>
</evidence>
<dbReference type="Gene3D" id="3.40.50.200">
    <property type="entry name" value="Peptidase S8/S53 domain"/>
    <property type="match status" value="1"/>
</dbReference>
<dbReference type="InterPro" id="IPR023828">
    <property type="entry name" value="Peptidase_S8_Ser-AS"/>
</dbReference>
<evidence type="ECO:0000313" key="6">
    <source>
        <dbReference type="EMBL" id="GGX36442.1"/>
    </source>
</evidence>
<keyword evidence="2 4" id="KW-0378">Hydrolase</keyword>
<dbReference type="InterPro" id="IPR013783">
    <property type="entry name" value="Ig-like_fold"/>
</dbReference>
<keyword evidence="7" id="KW-1185">Reference proteome</keyword>
<dbReference type="InterPro" id="IPR036852">
    <property type="entry name" value="Peptidase_S8/S53_dom_sf"/>
</dbReference>
<evidence type="ECO:0000256" key="4">
    <source>
        <dbReference type="PROSITE-ProRule" id="PRU01032"/>
    </source>
</evidence>
<dbReference type="EMBL" id="BMYU01000002">
    <property type="protein sequence ID" value="GGX36442.1"/>
    <property type="molecule type" value="Genomic_DNA"/>
</dbReference>
<comment type="caution">
    <text evidence="6">The sequence shown here is derived from an EMBL/GenBank/DDBJ whole genome shotgun (WGS) entry which is preliminary data.</text>
</comment>
<feature type="active site" description="Charge relay system" evidence="4">
    <location>
        <position position="469"/>
    </location>
</feature>
<keyword evidence="4" id="KW-0106">Calcium</keyword>
<dbReference type="InterPro" id="IPR015919">
    <property type="entry name" value="Cadherin-like_sf"/>
</dbReference>
<comment type="cofactor">
    <cofactor evidence="4">
        <name>Ca(2+)</name>
        <dbReference type="ChEBI" id="CHEBI:29108"/>
    </cofactor>
    <text evidence="4">Binds 1 Ca(2+) ion per subunit.</text>
</comment>
<evidence type="ECO:0000256" key="2">
    <source>
        <dbReference type="ARBA" id="ARBA00022801"/>
    </source>
</evidence>
<protein>
    <recommendedName>
        <fullName evidence="5">Peptidase S53 domain-containing protein</fullName>
    </recommendedName>
</protein>
<gene>
    <name evidence="6" type="ORF">GCM10010946_12780</name>
</gene>
<keyword evidence="1 4" id="KW-0645">Protease</keyword>
<dbReference type="InterPro" id="IPR030400">
    <property type="entry name" value="Sedolisin_dom"/>
</dbReference>
<proteinExistence type="predicted"/>
<dbReference type="SUPFAM" id="SSF52743">
    <property type="entry name" value="Subtilisin-like"/>
    <property type="match status" value="1"/>
</dbReference>
<dbReference type="PANTHER" id="PTHR14218:SF15">
    <property type="entry name" value="TRIPEPTIDYL-PEPTIDASE 1"/>
    <property type="match status" value="1"/>
</dbReference>
<evidence type="ECO:0000256" key="3">
    <source>
        <dbReference type="ARBA" id="ARBA00022825"/>
    </source>
</evidence>
<reference evidence="7" key="1">
    <citation type="journal article" date="2019" name="Int. J. Syst. Evol. Microbiol.">
        <title>The Global Catalogue of Microorganisms (GCM) 10K type strain sequencing project: providing services to taxonomists for standard genome sequencing and annotation.</title>
        <authorList>
            <consortium name="The Broad Institute Genomics Platform"/>
            <consortium name="The Broad Institute Genome Sequencing Center for Infectious Disease"/>
            <person name="Wu L."/>
            <person name="Ma J."/>
        </authorList>
    </citation>
    <scope>NUCLEOTIDE SEQUENCE [LARGE SCALE GENOMIC DNA]</scope>
    <source>
        <strain evidence="7">KCTC 23917</strain>
    </source>
</reference>
<accession>A0ABQ2XXH6</accession>
<feature type="binding site" evidence="4">
    <location>
        <position position="535"/>
    </location>
    <ligand>
        <name>Ca(2+)</name>
        <dbReference type="ChEBI" id="CHEBI:29108"/>
    </ligand>
</feature>
<feature type="active site" description="Charge relay system" evidence="4">
    <location>
        <position position="295"/>
    </location>
</feature>
<dbReference type="Pfam" id="PF05345">
    <property type="entry name" value="He_PIG"/>
    <property type="match status" value="4"/>
</dbReference>
<dbReference type="InterPro" id="IPR050819">
    <property type="entry name" value="Tripeptidyl-peptidase_I"/>
</dbReference>
<feature type="binding site" evidence="4">
    <location>
        <position position="519"/>
    </location>
    <ligand>
        <name>Ca(2+)</name>
        <dbReference type="ChEBI" id="CHEBI:29108"/>
    </ligand>
</feature>
<evidence type="ECO:0000313" key="7">
    <source>
        <dbReference type="Proteomes" id="UP000653343"/>
    </source>
</evidence>
<name>A0ABQ2XXH6_9BURK</name>
<dbReference type="PROSITE" id="PS00138">
    <property type="entry name" value="SUBTILASE_SER"/>
    <property type="match status" value="1"/>
</dbReference>
<keyword evidence="4" id="KW-0479">Metal-binding</keyword>
<dbReference type="SUPFAM" id="SSF49313">
    <property type="entry name" value="Cadherin-like"/>
    <property type="match status" value="2"/>
</dbReference>
<evidence type="ECO:0000259" key="5">
    <source>
        <dbReference type="PROSITE" id="PS51695"/>
    </source>
</evidence>
<dbReference type="InterPro" id="IPR022409">
    <property type="entry name" value="PKD/Chitinase_dom"/>
</dbReference>
<dbReference type="PANTHER" id="PTHR14218">
    <property type="entry name" value="PROTEASE S8 TRIPEPTIDYL PEPTIDASE I CLN2"/>
    <property type="match status" value="1"/>
</dbReference>
<dbReference type="PROSITE" id="PS51695">
    <property type="entry name" value="SEDOLISIN"/>
    <property type="match status" value="1"/>
</dbReference>
<dbReference type="SMART" id="SM00089">
    <property type="entry name" value="PKD"/>
    <property type="match status" value="2"/>
</dbReference>
<dbReference type="CDD" id="cd04056">
    <property type="entry name" value="Peptidases_S53"/>
    <property type="match status" value="1"/>
</dbReference>
<keyword evidence="3 4" id="KW-0720">Serine protease</keyword>
<feature type="domain" description="Peptidase S53" evidence="5">
    <location>
        <begin position="180"/>
        <end position="557"/>
    </location>
</feature>
<feature type="binding site" evidence="4">
    <location>
        <position position="537"/>
    </location>
    <ligand>
        <name>Ca(2+)</name>
        <dbReference type="ChEBI" id="CHEBI:29108"/>
    </ligand>
</feature>
<organism evidence="6 7">
    <name type="scientific">Undibacterium squillarum</name>
    <dbReference type="NCBI Taxonomy" id="1131567"/>
    <lineage>
        <taxon>Bacteria</taxon>
        <taxon>Pseudomonadati</taxon>
        <taxon>Pseudomonadota</taxon>
        <taxon>Betaproteobacteria</taxon>
        <taxon>Burkholderiales</taxon>
        <taxon>Oxalobacteraceae</taxon>
        <taxon>Undibacterium</taxon>
    </lineage>
</organism>